<feature type="domain" description="Translocation and assembly module TamB C-terminal" evidence="7">
    <location>
        <begin position="1092"/>
        <end position="1494"/>
    </location>
</feature>
<feature type="region of interest" description="Disordered" evidence="5">
    <location>
        <begin position="1521"/>
        <end position="1544"/>
    </location>
</feature>
<dbReference type="GO" id="GO:0009306">
    <property type="term" value="P:protein secretion"/>
    <property type="evidence" value="ECO:0007669"/>
    <property type="project" value="InterPro"/>
</dbReference>
<gene>
    <name evidence="8" type="ORF">NCTC13071_02104</name>
</gene>
<dbReference type="EMBL" id="LR134384">
    <property type="protein sequence ID" value="VEH16087.1"/>
    <property type="molecule type" value="Genomic_DNA"/>
</dbReference>
<dbReference type="InterPro" id="IPR007452">
    <property type="entry name" value="TamB_C"/>
</dbReference>
<evidence type="ECO:0000256" key="4">
    <source>
        <dbReference type="ARBA" id="ARBA00023136"/>
    </source>
</evidence>
<keyword evidence="4 6" id="KW-0472">Membrane</keyword>
<accession>A0A3S4TFY1</accession>
<dbReference type="GO" id="GO:0005886">
    <property type="term" value="C:plasma membrane"/>
    <property type="evidence" value="ECO:0007669"/>
    <property type="project" value="InterPro"/>
</dbReference>
<proteinExistence type="predicted"/>
<organism evidence="8 9">
    <name type="scientific">Segatella oris</name>
    <dbReference type="NCBI Taxonomy" id="28135"/>
    <lineage>
        <taxon>Bacteria</taxon>
        <taxon>Pseudomonadati</taxon>
        <taxon>Bacteroidota</taxon>
        <taxon>Bacteroidia</taxon>
        <taxon>Bacteroidales</taxon>
        <taxon>Prevotellaceae</taxon>
        <taxon>Segatella</taxon>
    </lineage>
</organism>
<evidence type="ECO:0000313" key="8">
    <source>
        <dbReference type="EMBL" id="VEH16087.1"/>
    </source>
</evidence>
<evidence type="ECO:0000256" key="1">
    <source>
        <dbReference type="ARBA" id="ARBA00004167"/>
    </source>
</evidence>
<evidence type="ECO:0000256" key="3">
    <source>
        <dbReference type="ARBA" id="ARBA00022989"/>
    </source>
</evidence>
<comment type="subcellular location">
    <subcellularLocation>
        <location evidence="1">Membrane</location>
        <topology evidence="1">Single-pass membrane protein</topology>
    </subcellularLocation>
</comment>
<evidence type="ECO:0000256" key="5">
    <source>
        <dbReference type="SAM" id="MobiDB-lite"/>
    </source>
</evidence>
<dbReference type="KEGG" id="poc:NCTC13071_02104"/>
<dbReference type="RefSeq" id="WP_018921098.1">
    <property type="nucleotide sequence ID" value="NZ_LR134384.1"/>
</dbReference>
<evidence type="ECO:0000259" key="7">
    <source>
        <dbReference type="Pfam" id="PF04357"/>
    </source>
</evidence>
<protein>
    <submittedName>
        <fullName evidence="8">Uncharacterized protein involved in outer membrane biogenesis</fullName>
    </submittedName>
</protein>
<dbReference type="GeneID" id="85012878"/>
<reference evidence="8 9" key="1">
    <citation type="submission" date="2018-12" db="EMBL/GenBank/DDBJ databases">
        <authorList>
            <consortium name="Pathogen Informatics"/>
        </authorList>
    </citation>
    <scope>NUCLEOTIDE SEQUENCE [LARGE SCALE GENOMIC DNA]</scope>
    <source>
        <strain evidence="8 9">NCTC13071</strain>
    </source>
</reference>
<evidence type="ECO:0000313" key="9">
    <source>
        <dbReference type="Proteomes" id="UP000274578"/>
    </source>
</evidence>
<dbReference type="PANTHER" id="PTHR36985:SF1">
    <property type="entry name" value="TRANSLOCATION AND ASSEMBLY MODULE SUBUNIT TAMB"/>
    <property type="match status" value="1"/>
</dbReference>
<keyword evidence="2 6" id="KW-0812">Transmembrane</keyword>
<dbReference type="PANTHER" id="PTHR36985">
    <property type="entry name" value="TRANSLOCATION AND ASSEMBLY MODULE SUBUNIT TAMB"/>
    <property type="match status" value="1"/>
</dbReference>
<dbReference type="Proteomes" id="UP000274578">
    <property type="component" value="Chromosome 1"/>
</dbReference>
<feature type="transmembrane region" description="Helical" evidence="6">
    <location>
        <begin position="7"/>
        <end position="28"/>
    </location>
</feature>
<evidence type="ECO:0000256" key="6">
    <source>
        <dbReference type="SAM" id="Phobius"/>
    </source>
</evidence>
<evidence type="ECO:0000256" key="2">
    <source>
        <dbReference type="ARBA" id="ARBA00022692"/>
    </source>
</evidence>
<keyword evidence="3 6" id="KW-1133">Transmembrane helix</keyword>
<sequence>MTKKIKWAIAVVAFPFILFGLLALLFYFPPFQNWAVRQVAAYASDKMGMEISVAHVKLEFPLDLGIEGVKAIQPNDSLPQVKDTIADVRKIVADVRLWPLLHKQVEIDELAVHDMKVNTANFIHEARVKGCVGMLELKAHGIDLGAETLKVDAANLKDAMVDVALSDTVPKDTAKTENFWKIHVDKLHVSHTDVTVHMPGDTLKVQAYLGETIAERGFFDLFKGLYQVEKFDWTGGRLCYDNNFKARVKGLDYNHIALTDMAIGIDSLRYLAPELSLNLRKCAFKEQSGLAVSALQGPLSLDSVRLKLPNLYFQTPHSELHAQVNLDLNAFDEPPGKFHIRMNGAFGKADLMPFMTDLPSNLRRQWPNRRLAVSGVLHGNLQQLRFTDLSISLPTVLQLRGNGTLSHLTDPKRLRGEMTLHARTGRLNMVTTMLDRSLQQTLHIPDNISIDGRVKFSSQRYEGHLVARQGQGSVKAEGSFDADRMAYQAKLQANRFSFQHFLPRMGLHPFTGSIDVRGAGTDFKSPRTHLVAKAHIQKFRYAQYPLDHITAEATVSRGVANAVIHSGNPLLKGDIQLGALLNRRNLKGTVVCNLTHADLHKLHFADTTLATSLCAYLDVESDFKKFHKVQGHIGDIAIRDASRLYHPGDMTFDVLTRTDSTHAVVNCGDFQLKLDGHGGYERLLAESQGFVKELQSQLKNRTINQVMLRKRLPNARLFLRSGKDNFFVHALNYYGYQLARANINMLSSRMTGLNGDIQIDSLVVDSVLLDTVRFHIRSDHDEFVYQTQVVNNKKNPQYVFHAVADGRLNEHGSYLRAKLYDADNKLGVDLALLAAMEHRGIRFSVADSHPVLGYKSFAVNDSNYVFLGDDRRVSANLELKSADGMGLKVYTNDENLAALQDVTVSLHQFQLHDILSVVPYMPDVSGILDGDYHLIQTKDNLSVSSDMTMSNLVYEKCPMGNIGTEFVYMPKRDGSHVVDGILTQNGREIALVNGSYRPGGHGYLDAELKLERLPLDIVNGFIPRQIVGFKGTADGSLSVKGALNKPNVNGEVYLDSAYLVSVPYGVEMRFDNDPVTITDSKLLFENFQMYAHNNSPLIMSGSFDFSNLDRMRMNVRMQARNFMIIDAKESARSEAFGQAYVNFFGLMNGPVDNLSMRGKLDVLGSTDMTYILRDSPLTTDNQLDELVKFTDFKDEKTQVVVRPPLSGFNMDLALSISNSAHILCALNSDKSNYVDLMGGGDLRMQYNTVDNLRLTGRYTLNNGEMKYSLPVIPLKTFTIQDGSYIEFNGDPMNPRLSITATEKNKATVSANGGTGRSVEFDCGVKISKTLNDMGLEFIIDAPEDVEVQNQLSTMGKEARGKVAVTMLTTGMYLADGNTSAFSMNSALSAFLQSQINGIAGNALRTLDLSFGVDNTTDGNGNQRTDYSFKFAKRFWNNRLRVIIGGKLSTGQDVATQNESFFSNISFEYRLNEASTKYLRLFYDRDSYDWLEGDMGQYGAGFIWRRKLQHFRDLFKFKEAKNEMPAMPQKESATPTNKNGSDEKK</sequence>
<name>A0A3S4TFY1_9BACT</name>
<dbReference type="Pfam" id="PF04357">
    <property type="entry name" value="TamB"/>
    <property type="match status" value="1"/>
</dbReference>